<feature type="non-terminal residue" evidence="1">
    <location>
        <position position="1"/>
    </location>
</feature>
<name>A0A2P8C5C1_9BACT</name>
<evidence type="ECO:0000313" key="1">
    <source>
        <dbReference type="EMBL" id="PSK80161.1"/>
    </source>
</evidence>
<evidence type="ECO:0000313" key="2">
    <source>
        <dbReference type="Proteomes" id="UP000240621"/>
    </source>
</evidence>
<proteinExistence type="predicted"/>
<reference evidence="1 2" key="1">
    <citation type="submission" date="2018-03" db="EMBL/GenBank/DDBJ databases">
        <title>Genomic Encyclopedia of Archaeal and Bacterial Type Strains, Phase II (KMG-II): from individual species to whole genera.</title>
        <authorList>
            <person name="Goeker M."/>
        </authorList>
    </citation>
    <scope>NUCLEOTIDE SEQUENCE [LARGE SCALE GENOMIC DNA]</scope>
    <source>
        <strain evidence="1 2">DSM 27267</strain>
    </source>
</reference>
<dbReference type="Proteomes" id="UP000240621">
    <property type="component" value="Unassembled WGS sequence"/>
</dbReference>
<dbReference type="AlphaFoldDB" id="A0A2P8C5C1"/>
<comment type="caution">
    <text evidence="1">The sequence shown here is derived from an EMBL/GenBank/DDBJ whole genome shotgun (WGS) entry which is preliminary data.</text>
</comment>
<accession>A0A2P8C5C1</accession>
<gene>
    <name evidence="1" type="ORF">CLV93_12313</name>
</gene>
<sequence>LHLLFSPGKIVFSNFIRNLQVSVHMLMLGTHKVYKSLGG</sequence>
<protein>
    <submittedName>
        <fullName evidence="1">Uncharacterized protein</fullName>
    </submittedName>
</protein>
<dbReference type="EMBL" id="PYGC01000023">
    <property type="protein sequence ID" value="PSK80161.1"/>
    <property type="molecule type" value="Genomic_DNA"/>
</dbReference>
<organism evidence="1 2">
    <name type="scientific">Prolixibacter denitrificans</name>
    <dbReference type="NCBI Taxonomy" id="1541063"/>
    <lineage>
        <taxon>Bacteria</taxon>
        <taxon>Pseudomonadati</taxon>
        <taxon>Bacteroidota</taxon>
        <taxon>Bacteroidia</taxon>
        <taxon>Marinilabiliales</taxon>
        <taxon>Prolixibacteraceae</taxon>
        <taxon>Prolixibacter</taxon>
    </lineage>
</organism>